<feature type="compositionally biased region" description="Polar residues" evidence="1">
    <location>
        <begin position="1"/>
        <end position="13"/>
    </location>
</feature>
<dbReference type="EMBL" id="VTPC01005147">
    <property type="protein sequence ID" value="KAF2896407.1"/>
    <property type="molecule type" value="Genomic_DNA"/>
</dbReference>
<dbReference type="AlphaFoldDB" id="A0A8K0D569"/>
<reference evidence="2" key="1">
    <citation type="submission" date="2019-08" db="EMBL/GenBank/DDBJ databases">
        <title>The genome of the North American firefly Photinus pyralis.</title>
        <authorList>
            <consortium name="Photinus pyralis genome working group"/>
            <person name="Fallon T.R."/>
            <person name="Sander Lower S.E."/>
            <person name="Weng J.-K."/>
        </authorList>
    </citation>
    <scope>NUCLEOTIDE SEQUENCE</scope>
    <source>
        <strain evidence="2">TRF0915ILg1</strain>
        <tissue evidence="2">Whole body</tissue>
    </source>
</reference>
<evidence type="ECO:0000256" key="1">
    <source>
        <dbReference type="SAM" id="MobiDB-lite"/>
    </source>
</evidence>
<comment type="caution">
    <text evidence="2">The sequence shown here is derived from an EMBL/GenBank/DDBJ whole genome shotgun (WGS) entry which is preliminary data.</text>
</comment>
<evidence type="ECO:0000313" key="2">
    <source>
        <dbReference type="EMBL" id="KAF2896407.1"/>
    </source>
</evidence>
<feature type="compositionally biased region" description="Polar residues" evidence="1">
    <location>
        <begin position="34"/>
        <end position="44"/>
    </location>
</feature>
<feature type="region of interest" description="Disordered" evidence="1">
    <location>
        <begin position="1"/>
        <end position="50"/>
    </location>
</feature>
<sequence length="346" mass="39685">MGSVTESTGNNFISREAVMEFEDSGDSLKDPNYKLTQESSNDPDTSIKKKPGGIIAADEKGRHEQHAKIPEFVRQGIRDHIMKFPVEESHSSRERSGKKYLGSHLNISKMYRLYKTECEENNVEETHIAKEWLKTDNSGNNFDISKIVHLQVKAKNYGTLYYKTSFDEKEFTTINLIRPGRRATFPEEIPNLRSDATAISTKKYKHLQTLLKRHAGGWMRQSSHDERCQCRCNPGLNWDCRRQLFFLSLNVFKEMFLKALEILKTKNDIHQRGEILAKHGNSLKRTCATGLIKKAVTAISHTPSLGQRQTAEPETDTKPVKKRTVSVRLKKVTHIRTQWVDLNVLS</sequence>
<proteinExistence type="predicted"/>
<gene>
    <name evidence="2" type="ORF">ILUMI_09773</name>
</gene>
<dbReference type="PANTHER" id="PTHR10773:SF19">
    <property type="match status" value="1"/>
</dbReference>
<accession>A0A8K0D569</accession>
<dbReference type="PANTHER" id="PTHR10773">
    <property type="entry name" value="DNA-DIRECTED RNA POLYMERASES I, II, AND III SUBUNIT RPABC2"/>
    <property type="match status" value="1"/>
</dbReference>
<evidence type="ECO:0000313" key="3">
    <source>
        <dbReference type="Proteomes" id="UP000801492"/>
    </source>
</evidence>
<protein>
    <submittedName>
        <fullName evidence="2">Uncharacterized protein</fullName>
    </submittedName>
</protein>
<name>A0A8K0D569_IGNLU</name>
<organism evidence="2 3">
    <name type="scientific">Ignelater luminosus</name>
    <name type="common">Cucubano</name>
    <name type="synonym">Pyrophorus luminosus</name>
    <dbReference type="NCBI Taxonomy" id="2038154"/>
    <lineage>
        <taxon>Eukaryota</taxon>
        <taxon>Metazoa</taxon>
        <taxon>Ecdysozoa</taxon>
        <taxon>Arthropoda</taxon>
        <taxon>Hexapoda</taxon>
        <taxon>Insecta</taxon>
        <taxon>Pterygota</taxon>
        <taxon>Neoptera</taxon>
        <taxon>Endopterygota</taxon>
        <taxon>Coleoptera</taxon>
        <taxon>Polyphaga</taxon>
        <taxon>Elateriformia</taxon>
        <taxon>Elateroidea</taxon>
        <taxon>Elateridae</taxon>
        <taxon>Agrypninae</taxon>
        <taxon>Pyrophorini</taxon>
        <taxon>Ignelater</taxon>
    </lineage>
</organism>
<dbReference type="Proteomes" id="UP000801492">
    <property type="component" value="Unassembled WGS sequence"/>
</dbReference>
<keyword evidence="3" id="KW-1185">Reference proteome</keyword>
<dbReference type="OrthoDB" id="6771825at2759"/>